<dbReference type="Proteomes" id="UP000319792">
    <property type="component" value="Unassembled WGS sequence"/>
</dbReference>
<sequence length="196" mass="21649">MGMKCNFIVGCPAGTDPAALLRDLPPLDVAASDALATQILGTRSWGRRRRFHRTGDLSREVYPRDGEIAVAVYGDLIIAAYDDVSTEWVMEAVPDWGYPILRTHDVDAFILHSVVNMGVFAFWRDDEVVRSYGGVDGEAIVDEGDPLPFERGLDPEEDGFGWVTEHAILDRLGFCYEGPSSTDNVDPSSVPLLVYR</sequence>
<organism evidence="1 2">
    <name type="scientific">Tsukamurella sputi</name>
    <dbReference type="NCBI Taxonomy" id="2591848"/>
    <lineage>
        <taxon>Bacteria</taxon>
        <taxon>Bacillati</taxon>
        <taxon>Actinomycetota</taxon>
        <taxon>Actinomycetes</taxon>
        <taxon>Mycobacteriales</taxon>
        <taxon>Tsukamurellaceae</taxon>
        <taxon>Tsukamurella</taxon>
    </lineage>
</organism>
<accession>A0A5C5RUC1</accession>
<reference evidence="1 2" key="2">
    <citation type="submission" date="2019-08" db="EMBL/GenBank/DDBJ databases">
        <title>Tsukamurella conjunctivitidis sp. nov., Tsukamurella assacharolytica sp. nov. and Tsukamurella sputae sp. nov. isolated from patients with conjunctivitis, bacteraemia (lymphoma) and respiratory infection (sputum) in Hong Kong.</title>
        <authorList>
            <person name="Fok K.M.N."/>
            <person name="Fong J.Y.H."/>
        </authorList>
    </citation>
    <scope>NUCLEOTIDE SEQUENCE [LARGE SCALE GENOMIC DNA]</scope>
    <source>
        <strain evidence="1 2">HKU70</strain>
    </source>
</reference>
<dbReference type="AlphaFoldDB" id="A0A5C5RUC1"/>
<name>A0A5C5RUC1_9ACTN</name>
<dbReference type="OrthoDB" id="4772769at2"/>
<proteinExistence type="predicted"/>
<comment type="caution">
    <text evidence="1">The sequence shown here is derived from an EMBL/GenBank/DDBJ whole genome shotgun (WGS) entry which is preliminary data.</text>
</comment>
<reference evidence="1 2" key="1">
    <citation type="submission" date="2019-06" db="EMBL/GenBank/DDBJ databases">
        <authorList>
            <person name="Teng J.L.L."/>
            <person name="Lee H.H."/>
            <person name="Lau S.K.P."/>
            <person name="Woo P.C.Y."/>
        </authorList>
    </citation>
    <scope>NUCLEOTIDE SEQUENCE [LARGE SCALE GENOMIC DNA]</scope>
    <source>
        <strain evidence="1 2">HKU70</strain>
    </source>
</reference>
<protein>
    <submittedName>
        <fullName evidence="1">Uncharacterized protein</fullName>
    </submittedName>
</protein>
<dbReference type="EMBL" id="VIGV01000001">
    <property type="protein sequence ID" value="TWS25765.1"/>
    <property type="molecule type" value="Genomic_DNA"/>
</dbReference>
<evidence type="ECO:0000313" key="2">
    <source>
        <dbReference type="Proteomes" id="UP000319792"/>
    </source>
</evidence>
<keyword evidence="2" id="KW-1185">Reference proteome</keyword>
<dbReference type="InterPro" id="IPR053847">
    <property type="entry name" value="DUF6928"/>
</dbReference>
<gene>
    <name evidence="1" type="ORF">FK268_00345</name>
</gene>
<dbReference type="Pfam" id="PF21997">
    <property type="entry name" value="DUF6928"/>
    <property type="match status" value="1"/>
</dbReference>
<evidence type="ECO:0000313" key="1">
    <source>
        <dbReference type="EMBL" id="TWS25765.1"/>
    </source>
</evidence>